<dbReference type="PANTHER" id="PTHR33116">
    <property type="entry name" value="REVERSE TRANSCRIPTASE ZINC-BINDING DOMAIN-CONTAINING PROTEIN-RELATED-RELATED"/>
    <property type="match status" value="1"/>
</dbReference>
<sequence length="220" mass="25230">MEAMNEFLLQPFTAQEETERRCDIQGIDISREAPRVSHLLFAENTIIFVHAREETMSAIKQILTAYGKASGQEINFEKSSMVVSQNVGDQERLRIAAILGVALVERHDKYLGLRTVVGQSRGELFLTIKDRMWGRIQGWNTKLLSQAGCGVLINAVLQSIPTYVMSCFRLPDYLLHEIEMMIAEFWWHNKGECRTHWIGWSRLCQPRDESGPNFKENEGI</sequence>
<reference evidence="1" key="2">
    <citation type="journal article" date="2024" name="Plant">
        <title>Genomic evolution and insights into agronomic trait innovations of Sesamum species.</title>
        <authorList>
            <person name="Miao H."/>
            <person name="Wang L."/>
            <person name="Qu L."/>
            <person name="Liu H."/>
            <person name="Sun Y."/>
            <person name="Le M."/>
            <person name="Wang Q."/>
            <person name="Wei S."/>
            <person name="Zheng Y."/>
            <person name="Lin W."/>
            <person name="Duan Y."/>
            <person name="Cao H."/>
            <person name="Xiong S."/>
            <person name="Wang X."/>
            <person name="Wei L."/>
            <person name="Li C."/>
            <person name="Ma Q."/>
            <person name="Ju M."/>
            <person name="Zhao R."/>
            <person name="Li G."/>
            <person name="Mu C."/>
            <person name="Tian Q."/>
            <person name="Mei H."/>
            <person name="Zhang T."/>
            <person name="Gao T."/>
            <person name="Zhang H."/>
        </authorList>
    </citation>
    <scope>NUCLEOTIDE SEQUENCE</scope>
    <source>
        <tissue evidence="1">Leaf</tissue>
    </source>
</reference>
<dbReference type="AlphaFoldDB" id="A0AAW2WF99"/>
<comment type="caution">
    <text evidence="1">The sequence shown here is derived from an EMBL/GenBank/DDBJ whole genome shotgun (WGS) entry which is preliminary data.</text>
</comment>
<reference evidence="1" key="1">
    <citation type="submission" date="2020-06" db="EMBL/GenBank/DDBJ databases">
        <authorList>
            <person name="Li T."/>
            <person name="Hu X."/>
            <person name="Zhang T."/>
            <person name="Song X."/>
            <person name="Zhang H."/>
            <person name="Dai N."/>
            <person name="Sheng W."/>
            <person name="Hou X."/>
            <person name="Wei L."/>
        </authorList>
    </citation>
    <scope>NUCLEOTIDE SEQUENCE</scope>
    <source>
        <strain evidence="1">KEN1</strain>
        <tissue evidence="1">Leaf</tissue>
    </source>
</reference>
<accession>A0AAW2WF99</accession>
<protein>
    <submittedName>
        <fullName evidence="1">Uncharacterized protein</fullName>
    </submittedName>
</protein>
<dbReference type="EMBL" id="JACGWN010000008">
    <property type="protein sequence ID" value="KAL0440469.1"/>
    <property type="molecule type" value="Genomic_DNA"/>
</dbReference>
<dbReference type="PANTHER" id="PTHR33116:SF86">
    <property type="entry name" value="REVERSE TRANSCRIPTASE DOMAIN-CONTAINING PROTEIN"/>
    <property type="match status" value="1"/>
</dbReference>
<gene>
    <name evidence="1" type="ORF">Slati_2529900</name>
</gene>
<evidence type="ECO:0000313" key="1">
    <source>
        <dbReference type="EMBL" id="KAL0440469.1"/>
    </source>
</evidence>
<organism evidence="1">
    <name type="scientific">Sesamum latifolium</name>
    <dbReference type="NCBI Taxonomy" id="2727402"/>
    <lineage>
        <taxon>Eukaryota</taxon>
        <taxon>Viridiplantae</taxon>
        <taxon>Streptophyta</taxon>
        <taxon>Embryophyta</taxon>
        <taxon>Tracheophyta</taxon>
        <taxon>Spermatophyta</taxon>
        <taxon>Magnoliopsida</taxon>
        <taxon>eudicotyledons</taxon>
        <taxon>Gunneridae</taxon>
        <taxon>Pentapetalae</taxon>
        <taxon>asterids</taxon>
        <taxon>lamiids</taxon>
        <taxon>Lamiales</taxon>
        <taxon>Pedaliaceae</taxon>
        <taxon>Sesamum</taxon>
    </lineage>
</organism>
<proteinExistence type="predicted"/>
<name>A0AAW2WF99_9LAMI</name>